<protein>
    <submittedName>
        <fullName evidence="1">Uncharacterized protein</fullName>
    </submittedName>
</protein>
<evidence type="ECO:0000313" key="1">
    <source>
        <dbReference type="EMBL" id="SDP07323.1"/>
    </source>
</evidence>
<dbReference type="STRING" id="504798.SAMN05421871_106224"/>
<gene>
    <name evidence="1" type="ORF">SAMN05192558_106228</name>
</gene>
<sequence>MIAALVVVTSAACAESKPATVSEDFKSAVNSMLSTVGSGSSPTFEALTCGSVLDAPGDEQVAMWADAQVPEGSADKLRSAGISAGWQPQRAEGFDLFLVGPNNVKFALRGSKVRAEQAKCSISGRHQELSVDVRPELTPGQKSALSAQLGPAVAAAEAVHEVIGKALDHRKFPASGKIESAGGLSLSTCGEKNGPRGVQWSGSTEHQLDAATDPAALERKIIDRLPSGLTVDERPGQPGYFQAKASGVSLSVSISPKKQEDGSKVFEFEFSAQSSECALVTAG</sequence>
<accession>A0A1H0PQH7</accession>
<reference evidence="2" key="1">
    <citation type="submission" date="2016-10" db="EMBL/GenBank/DDBJ databases">
        <authorList>
            <person name="Varghese N."/>
            <person name="Submissions S."/>
        </authorList>
    </citation>
    <scope>NUCLEOTIDE SEQUENCE [LARGE SCALE GENOMIC DNA]</scope>
    <source>
        <strain evidence="2">IBRC-M 10655</strain>
    </source>
</reference>
<keyword evidence="2" id="KW-1185">Reference proteome</keyword>
<dbReference type="AlphaFoldDB" id="A0A1H0PQH7"/>
<proteinExistence type="predicted"/>
<dbReference type="EMBL" id="FNJB01000006">
    <property type="protein sequence ID" value="SDP07323.1"/>
    <property type="molecule type" value="Genomic_DNA"/>
</dbReference>
<dbReference type="Proteomes" id="UP000199651">
    <property type="component" value="Unassembled WGS sequence"/>
</dbReference>
<organism evidence="1 2">
    <name type="scientific">Actinokineospora alba</name>
    <dbReference type="NCBI Taxonomy" id="504798"/>
    <lineage>
        <taxon>Bacteria</taxon>
        <taxon>Bacillati</taxon>
        <taxon>Actinomycetota</taxon>
        <taxon>Actinomycetes</taxon>
        <taxon>Pseudonocardiales</taxon>
        <taxon>Pseudonocardiaceae</taxon>
        <taxon>Actinokineospora</taxon>
    </lineage>
</organism>
<name>A0A1H0PQH7_9PSEU</name>
<evidence type="ECO:0000313" key="2">
    <source>
        <dbReference type="Proteomes" id="UP000199651"/>
    </source>
</evidence>